<protein>
    <submittedName>
        <fullName evidence="2">Uncharacterized protein</fullName>
    </submittedName>
</protein>
<name>A0A9P8QCA5_WICPI</name>
<evidence type="ECO:0000256" key="1">
    <source>
        <dbReference type="SAM" id="MobiDB-lite"/>
    </source>
</evidence>
<sequence length="381" mass="43191">MANGTFRSPGGRSARNVTPTHNEQPQIYLNQSLYPSSQQRQQLPLSSKPRLSGPVRVYPETYIPSTHHHPSLYHETRTASSYSLNSKDTTAGSSPHSQLQPQISPKNFQSAQDPTDMTDKRGFKGIMSKGLSMMKRGKSDTALTQDGAMLFQGQTVDYDARKLAQYQDQRPGSHQMAVMTEDDDNISLMPTLAIGFENSLANYDFQNQPQPKYNNDQLMTPKKPQPQRRKRKELRITDEGYYFAYESTPDPSNAEVGKTVQQEEVEEAEANMYLQEHNRHYLSKDQIRHTSSSYPSPPTSPMEAQYEPQELYNNHNNVDVEAADLTTLLSHIPIISQANQIIDVFNISQGNKVLIKGLVILFVLYEIQKVLEIISELFKFC</sequence>
<accession>A0A9P8QCA5</accession>
<keyword evidence="3" id="KW-1185">Reference proteome</keyword>
<reference evidence="2" key="1">
    <citation type="journal article" date="2021" name="Open Biol.">
        <title>Shared evolutionary footprints suggest mitochondrial oxidative damage underlies multiple complex I losses in fungi.</title>
        <authorList>
            <person name="Schikora-Tamarit M.A."/>
            <person name="Marcet-Houben M."/>
            <person name="Nosek J."/>
            <person name="Gabaldon T."/>
        </authorList>
    </citation>
    <scope>NUCLEOTIDE SEQUENCE</scope>
    <source>
        <strain evidence="2">CBS2887</strain>
    </source>
</reference>
<evidence type="ECO:0000313" key="3">
    <source>
        <dbReference type="Proteomes" id="UP000774326"/>
    </source>
</evidence>
<feature type="compositionally biased region" description="Polar residues" evidence="1">
    <location>
        <begin position="15"/>
        <end position="30"/>
    </location>
</feature>
<feature type="region of interest" description="Disordered" evidence="1">
    <location>
        <begin position="205"/>
        <end position="233"/>
    </location>
</feature>
<dbReference type="Proteomes" id="UP000774326">
    <property type="component" value="Unassembled WGS sequence"/>
</dbReference>
<feature type="compositionally biased region" description="Low complexity" evidence="1">
    <location>
        <begin position="31"/>
        <end position="49"/>
    </location>
</feature>
<dbReference type="EMBL" id="JAEUBG010001188">
    <property type="protein sequence ID" value="KAH3686834.1"/>
    <property type="molecule type" value="Genomic_DNA"/>
</dbReference>
<evidence type="ECO:0000313" key="2">
    <source>
        <dbReference type="EMBL" id="KAH3686834.1"/>
    </source>
</evidence>
<feature type="compositionally biased region" description="Polar residues" evidence="1">
    <location>
        <begin position="78"/>
        <end position="115"/>
    </location>
</feature>
<comment type="caution">
    <text evidence="2">The sequence shown here is derived from an EMBL/GenBank/DDBJ whole genome shotgun (WGS) entry which is preliminary data.</text>
</comment>
<gene>
    <name evidence="2" type="ORF">WICPIJ_002201</name>
</gene>
<proteinExistence type="predicted"/>
<feature type="compositionally biased region" description="Polar residues" evidence="1">
    <location>
        <begin position="205"/>
        <end position="218"/>
    </location>
</feature>
<reference evidence="2" key="2">
    <citation type="submission" date="2021-01" db="EMBL/GenBank/DDBJ databases">
        <authorList>
            <person name="Schikora-Tamarit M.A."/>
        </authorList>
    </citation>
    <scope>NUCLEOTIDE SEQUENCE</scope>
    <source>
        <strain evidence="2">CBS2887</strain>
    </source>
</reference>
<feature type="region of interest" description="Disordered" evidence="1">
    <location>
        <begin position="1"/>
        <end position="121"/>
    </location>
</feature>
<dbReference type="AlphaFoldDB" id="A0A9P8QCA5"/>
<organism evidence="2 3">
    <name type="scientific">Wickerhamomyces pijperi</name>
    <name type="common">Yeast</name>
    <name type="synonym">Pichia pijperi</name>
    <dbReference type="NCBI Taxonomy" id="599730"/>
    <lineage>
        <taxon>Eukaryota</taxon>
        <taxon>Fungi</taxon>
        <taxon>Dikarya</taxon>
        <taxon>Ascomycota</taxon>
        <taxon>Saccharomycotina</taxon>
        <taxon>Saccharomycetes</taxon>
        <taxon>Phaffomycetales</taxon>
        <taxon>Wickerhamomycetaceae</taxon>
        <taxon>Wickerhamomyces</taxon>
    </lineage>
</organism>